<evidence type="ECO:0000256" key="3">
    <source>
        <dbReference type="ARBA" id="ARBA00023235"/>
    </source>
</evidence>
<evidence type="ECO:0000256" key="6">
    <source>
        <dbReference type="PROSITE-ProRule" id="PRU00182"/>
    </source>
</evidence>
<dbReference type="NCBIfam" id="TIGR00093">
    <property type="entry name" value="pseudouridine synthase"/>
    <property type="match status" value="1"/>
</dbReference>
<dbReference type="EMBL" id="JADHEI010000009">
    <property type="protein sequence ID" value="MBF2734589.1"/>
    <property type="molecule type" value="Genomic_DNA"/>
</dbReference>
<name>A0A930XXF9_9GAMM</name>
<dbReference type="Gene3D" id="3.30.70.580">
    <property type="entry name" value="Pseudouridine synthase I, catalytic domain, N-terminal subdomain"/>
    <property type="match status" value="1"/>
</dbReference>
<dbReference type="AlphaFoldDB" id="A0A930XXF9"/>
<comment type="similarity">
    <text evidence="1 7">Belongs to the pseudouridine synthase RsuA family.</text>
</comment>
<dbReference type="SUPFAM" id="SSF55120">
    <property type="entry name" value="Pseudouridine synthase"/>
    <property type="match status" value="1"/>
</dbReference>
<dbReference type="PANTHER" id="PTHR47683:SF3">
    <property type="entry name" value="RIBOSOMAL LARGE SUBUNIT PSEUDOURIDINE SYNTHASE B"/>
    <property type="match status" value="1"/>
</dbReference>
<keyword evidence="3 7" id="KW-0413">Isomerase</keyword>
<dbReference type="InterPro" id="IPR042092">
    <property type="entry name" value="PsdUridine_s_RsuA/RluB/E/F_cat"/>
</dbReference>
<organism evidence="9 10">
    <name type="scientific">Candidatus Amphirhobacter heronislandensis</name>
    <dbReference type="NCBI Taxonomy" id="1732024"/>
    <lineage>
        <taxon>Bacteria</taxon>
        <taxon>Pseudomonadati</taxon>
        <taxon>Pseudomonadota</taxon>
        <taxon>Gammaproteobacteria</taxon>
        <taxon>Candidatus Tethybacterales</taxon>
        <taxon>Candidatus Tethybacteraceae</taxon>
        <taxon>Candidatus Amphirhobacter</taxon>
    </lineage>
</organism>
<comment type="caution">
    <text evidence="9">The sequence shown here is derived from an EMBL/GenBank/DDBJ whole genome shotgun (WGS) entry which is preliminary data.</text>
</comment>
<dbReference type="InterPro" id="IPR018496">
    <property type="entry name" value="PsdUridine_synth_RsuA/RluB_CS"/>
</dbReference>
<dbReference type="GO" id="GO:0003723">
    <property type="term" value="F:RNA binding"/>
    <property type="evidence" value="ECO:0007669"/>
    <property type="project" value="UniProtKB-KW"/>
</dbReference>
<dbReference type="InterPro" id="IPR000748">
    <property type="entry name" value="PsdUridine_synth_RsuA/RluB/E/F"/>
</dbReference>
<dbReference type="PROSITE" id="PS50889">
    <property type="entry name" value="S4"/>
    <property type="match status" value="1"/>
</dbReference>
<evidence type="ECO:0000256" key="4">
    <source>
        <dbReference type="ARBA" id="ARBA00036944"/>
    </source>
</evidence>
<keyword evidence="10" id="KW-1185">Reference proteome</keyword>
<evidence type="ECO:0000256" key="7">
    <source>
        <dbReference type="RuleBase" id="RU003887"/>
    </source>
</evidence>
<sequence length="252" mass="27138">MPGPRAGRPRPQGAAATVKVHKLIAMSGRCSRREAEEMVAAGRVALAGKTLAVGARVPPNARLTVDGEPLGKPADKVLLLCYHKPRGQIVSSRGPDTVFEGLPPLPRGRWISIGRLDVETEGLLLFTNDGGLANRMAHPRFGLEREYLVKSAKRLDEELLRRAVKDGVAVDGGRVKPKRFALRPAGKGAGSWYELVLDEGRNRVVRRVFAALDAPVGRLLRIRFGRYALPRGLAAGAWEYLPAPGAAAAKPA</sequence>
<dbReference type="PROSITE" id="PS01149">
    <property type="entry name" value="PSI_RSU"/>
    <property type="match status" value="1"/>
</dbReference>
<dbReference type="Proteomes" id="UP000604381">
    <property type="component" value="Unassembled WGS sequence"/>
</dbReference>
<dbReference type="InterPro" id="IPR020094">
    <property type="entry name" value="TruA/RsuA/RluB/E/F_N"/>
</dbReference>
<keyword evidence="2 6" id="KW-0694">RNA-binding</keyword>
<dbReference type="GO" id="GO:0000455">
    <property type="term" value="P:enzyme-directed rRNA pseudouridine synthesis"/>
    <property type="evidence" value="ECO:0007669"/>
    <property type="project" value="UniProtKB-ARBA"/>
</dbReference>
<proteinExistence type="inferred from homology"/>
<dbReference type="Gene3D" id="3.10.290.10">
    <property type="entry name" value="RNA-binding S4 domain"/>
    <property type="match status" value="1"/>
</dbReference>
<evidence type="ECO:0000313" key="9">
    <source>
        <dbReference type="EMBL" id="MBF2734589.1"/>
    </source>
</evidence>
<dbReference type="InterPro" id="IPR050343">
    <property type="entry name" value="RsuA_PseudoU_synthase"/>
</dbReference>
<dbReference type="SUPFAM" id="SSF55174">
    <property type="entry name" value="Alpha-L RNA-binding motif"/>
    <property type="match status" value="1"/>
</dbReference>
<dbReference type="EC" id="5.4.99.-" evidence="7"/>
<evidence type="ECO:0000313" key="10">
    <source>
        <dbReference type="Proteomes" id="UP000604381"/>
    </source>
</evidence>
<accession>A0A930XXF9</accession>
<evidence type="ECO:0000256" key="5">
    <source>
        <dbReference type="ARBA" id="ARBA00037383"/>
    </source>
</evidence>
<protein>
    <recommendedName>
        <fullName evidence="7">Pseudouridine synthase</fullName>
        <ecNumber evidence="7">5.4.99.-</ecNumber>
    </recommendedName>
</protein>
<evidence type="ECO:0000256" key="2">
    <source>
        <dbReference type="ARBA" id="ARBA00022884"/>
    </source>
</evidence>
<comment type="catalytic activity">
    <reaction evidence="4">
        <text>uridine(2605) in 23S rRNA = pseudouridine(2605) in 23S rRNA</text>
        <dbReference type="Rhea" id="RHEA:42520"/>
        <dbReference type="Rhea" id="RHEA-COMP:10095"/>
        <dbReference type="Rhea" id="RHEA-COMP:10096"/>
        <dbReference type="ChEBI" id="CHEBI:65314"/>
        <dbReference type="ChEBI" id="CHEBI:65315"/>
        <dbReference type="EC" id="5.4.99.22"/>
    </reaction>
</comment>
<dbReference type="GO" id="GO:0160139">
    <property type="term" value="F:23S rRNA pseudouridine(2605) synthase activity"/>
    <property type="evidence" value="ECO:0007669"/>
    <property type="project" value="UniProtKB-EC"/>
</dbReference>
<dbReference type="Gene3D" id="3.30.70.1560">
    <property type="entry name" value="Alpha-L RNA-binding motif"/>
    <property type="match status" value="1"/>
</dbReference>
<dbReference type="InterPro" id="IPR036986">
    <property type="entry name" value="S4_RNA-bd_sf"/>
</dbReference>
<dbReference type="InterPro" id="IPR006145">
    <property type="entry name" value="PsdUridine_synth_RsuA/RluA"/>
</dbReference>
<dbReference type="Pfam" id="PF00849">
    <property type="entry name" value="PseudoU_synth_2"/>
    <property type="match status" value="1"/>
</dbReference>
<dbReference type="SMART" id="SM00363">
    <property type="entry name" value="S4"/>
    <property type="match status" value="1"/>
</dbReference>
<reference evidence="9" key="1">
    <citation type="submission" date="2020-10" db="EMBL/GenBank/DDBJ databases">
        <title>An improved Amphimedon queenslandica hologenome assembly reveals how three proteobacterial symbionts can extend the metabolic phenotypic of their marine sponge host.</title>
        <authorList>
            <person name="Degnan B."/>
            <person name="Degnan S."/>
            <person name="Xiang X."/>
        </authorList>
    </citation>
    <scope>NUCLEOTIDE SEQUENCE</scope>
    <source>
        <strain evidence="9">AqS2</strain>
    </source>
</reference>
<evidence type="ECO:0000256" key="1">
    <source>
        <dbReference type="ARBA" id="ARBA00008348"/>
    </source>
</evidence>
<feature type="domain" description="RNA-binding S4" evidence="8">
    <location>
        <begin position="18"/>
        <end position="75"/>
    </location>
</feature>
<gene>
    <name evidence="9" type="ORF">ISN26_00590</name>
</gene>
<comment type="function">
    <text evidence="5">Responsible for synthesis of pseudouridine from uracil-2605 in 23S ribosomal RNA.</text>
</comment>
<dbReference type="InterPro" id="IPR002942">
    <property type="entry name" value="S4_RNA-bd"/>
</dbReference>
<dbReference type="InterPro" id="IPR020103">
    <property type="entry name" value="PsdUridine_synth_cat_dom_sf"/>
</dbReference>
<evidence type="ECO:0000259" key="8">
    <source>
        <dbReference type="SMART" id="SM00363"/>
    </source>
</evidence>
<dbReference type="PANTHER" id="PTHR47683">
    <property type="entry name" value="PSEUDOURIDINE SYNTHASE FAMILY PROTEIN-RELATED"/>
    <property type="match status" value="1"/>
</dbReference>